<evidence type="ECO:0000313" key="2">
    <source>
        <dbReference type="Proteomes" id="UP000091967"/>
    </source>
</evidence>
<reference evidence="1 2" key="1">
    <citation type="submission" date="2016-06" db="EMBL/GenBank/DDBJ databases">
        <title>Living apart together: crosstalk between the core and supernumerary genomes in a fungal plant pathogen.</title>
        <authorList>
            <person name="Vanheule A."/>
            <person name="Audenaert K."/>
            <person name="Warris S."/>
            <person name="Van De Geest H."/>
            <person name="Schijlen E."/>
            <person name="Hofte M."/>
            <person name="De Saeger S."/>
            <person name="Haesaert G."/>
            <person name="Waalwijk C."/>
            <person name="Van Der Lee T."/>
        </authorList>
    </citation>
    <scope>NUCLEOTIDE SEQUENCE [LARGE SCALE GENOMIC DNA]</scope>
    <source>
        <strain evidence="1 2">2516</strain>
    </source>
</reference>
<keyword evidence="2" id="KW-1185">Reference proteome</keyword>
<sequence>MAGNRSDIGFQRFAKFNLRVFGGDNRPATVITQWSCCFALLANGFQDSPITISIILETFKKEKYSYKQAIPLTETCKMSSTNTQVDRFCHQYLQLEPDLDFPEPALLKTSQVQNEFYQRLFADGAVRYGPPPRFQLRTLKELMSRIEASIDDWEEYGVSDDLMSVLSLFLANPLPSEATSAQQKAYVTYHLSELCQEDHRNQTSRPPHITLLENRSLISGSGTTGLRTWEAALHLGSYLCQNRHIIKDKRVLELGAGTGYLSILCAKYLDSQHVISSDGSDDVINNLPDNLFLNDLQDSTRVTPMDVKWGHALMGTEEEKWNGGRPIDVVLGADITYDKGVIAALIGTLIEIFELHPHVEVFISATQRNEKTFQAFLDQCQANGLSVEVLQFAIPKRQDQQGPFYNDNVAIHICKVSKA</sequence>
<dbReference type="Pfam" id="PF10294">
    <property type="entry name" value="Methyltransf_16"/>
    <property type="match status" value="1"/>
</dbReference>
<dbReference type="PANTHER" id="PTHR14614">
    <property type="entry name" value="HEPATOCELLULAR CARCINOMA-ASSOCIATED ANTIGEN"/>
    <property type="match status" value="1"/>
</dbReference>
<dbReference type="SUPFAM" id="SSF53335">
    <property type="entry name" value="S-adenosyl-L-methionine-dependent methyltransferases"/>
    <property type="match status" value="1"/>
</dbReference>
<dbReference type="OMA" id="PIRTYRI"/>
<dbReference type="InterPro" id="IPR029063">
    <property type="entry name" value="SAM-dependent_MTases_sf"/>
</dbReference>
<protein>
    <recommendedName>
        <fullName evidence="3">FAM86 N-terminal domain-containing protein</fullName>
    </recommendedName>
</protein>
<evidence type="ECO:0008006" key="3">
    <source>
        <dbReference type="Google" id="ProtNLM"/>
    </source>
</evidence>
<dbReference type="AlphaFoldDB" id="A0A1B8AZI5"/>
<dbReference type="PANTHER" id="PTHR14614:SF130">
    <property type="entry name" value="PROTEIN-LYSINE N-METHYLTRANSFERASE EEF2KMT"/>
    <property type="match status" value="1"/>
</dbReference>
<dbReference type="CDD" id="cd02440">
    <property type="entry name" value="AdoMet_MTases"/>
    <property type="match status" value="1"/>
</dbReference>
<dbReference type="InterPro" id="IPR019410">
    <property type="entry name" value="Methyltransf_16"/>
</dbReference>
<dbReference type="GO" id="GO:0008757">
    <property type="term" value="F:S-adenosylmethionine-dependent methyltransferase activity"/>
    <property type="evidence" value="ECO:0007669"/>
    <property type="project" value="UniProtKB-ARBA"/>
</dbReference>
<dbReference type="Gene3D" id="3.40.50.150">
    <property type="entry name" value="Vaccinia Virus protein VP39"/>
    <property type="match status" value="1"/>
</dbReference>
<dbReference type="STRING" id="36050.A0A1B8AZI5"/>
<name>A0A1B8AZI5_FUSPO</name>
<comment type="caution">
    <text evidence="1">The sequence shown here is derived from an EMBL/GenBank/DDBJ whole genome shotgun (WGS) entry which is preliminary data.</text>
</comment>
<dbReference type="Proteomes" id="UP000091967">
    <property type="component" value="Unassembled WGS sequence"/>
</dbReference>
<dbReference type="GO" id="GO:0005737">
    <property type="term" value="C:cytoplasm"/>
    <property type="evidence" value="ECO:0007669"/>
    <property type="project" value="TreeGrafter"/>
</dbReference>
<accession>A0A1B8AZI5</accession>
<evidence type="ECO:0000313" key="1">
    <source>
        <dbReference type="EMBL" id="OBS25826.1"/>
    </source>
</evidence>
<gene>
    <name evidence="1" type="ORF">FPOA_06362</name>
</gene>
<proteinExistence type="predicted"/>
<organism evidence="1 2">
    <name type="scientific">Fusarium poae</name>
    <dbReference type="NCBI Taxonomy" id="36050"/>
    <lineage>
        <taxon>Eukaryota</taxon>
        <taxon>Fungi</taxon>
        <taxon>Dikarya</taxon>
        <taxon>Ascomycota</taxon>
        <taxon>Pezizomycotina</taxon>
        <taxon>Sordariomycetes</taxon>
        <taxon>Hypocreomycetidae</taxon>
        <taxon>Hypocreales</taxon>
        <taxon>Nectriaceae</taxon>
        <taxon>Fusarium</taxon>
    </lineage>
</organism>
<dbReference type="EMBL" id="LYXU01000002">
    <property type="protein sequence ID" value="OBS25826.1"/>
    <property type="molecule type" value="Genomic_DNA"/>
</dbReference>